<dbReference type="OrthoDB" id="5821600at2"/>
<evidence type="ECO:0000313" key="1">
    <source>
        <dbReference type="EMBL" id="OLQ80500.1"/>
    </source>
</evidence>
<dbReference type="STRING" id="1903952.BIT28_15595"/>
<dbReference type="EMBL" id="MJIL01000046">
    <property type="protein sequence ID" value="OLQ80500.1"/>
    <property type="molecule type" value="Genomic_DNA"/>
</dbReference>
<evidence type="ECO:0000313" key="2">
    <source>
        <dbReference type="Proteomes" id="UP000186905"/>
    </source>
</evidence>
<comment type="caution">
    <text evidence="1">The sequence shown here is derived from an EMBL/GenBank/DDBJ whole genome shotgun (WGS) entry which is preliminary data.</text>
</comment>
<dbReference type="AlphaFoldDB" id="A0A1Q9GYS1"/>
<gene>
    <name evidence="1" type="ORF">BIT28_15595</name>
</gene>
<sequence>MPSQIEQLINAKNAWMARHITEAEFPTPLSKQGLALYQQQQQSSQQISSIPDTPEPALTIYPVDCHPLTIRYALVLSSKWQDEAEKEAIVEFLTQMMFDDESPAQLFVGFYKGKPAACGMLYHTNNGLTLVSDIHALPLANQQALIEEMENSLLAKAGTDNNYALVISRNSL</sequence>
<protein>
    <recommendedName>
        <fullName evidence="3">Flavodoxin</fullName>
    </recommendedName>
</protein>
<dbReference type="RefSeq" id="WP_075762219.1">
    <property type="nucleotide sequence ID" value="NZ_MJIL01000046.1"/>
</dbReference>
<keyword evidence="2" id="KW-1185">Reference proteome</keyword>
<name>A0A1Q9GYS1_9GAMM</name>
<accession>A0A1Q9GYS1</accession>
<dbReference type="Proteomes" id="UP000186905">
    <property type="component" value="Unassembled WGS sequence"/>
</dbReference>
<evidence type="ECO:0008006" key="3">
    <source>
        <dbReference type="Google" id="ProtNLM"/>
    </source>
</evidence>
<organism evidence="1 2">
    <name type="scientific">Photobacterium proteolyticum</name>
    <dbReference type="NCBI Taxonomy" id="1903952"/>
    <lineage>
        <taxon>Bacteria</taxon>
        <taxon>Pseudomonadati</taxon>
        <taxon>Pseudomonadota</taxon>
        <taxon>Gammaproteobacteria</taxon>
        <taxon>Vibrionales</taxon>
        <taxon>Vibrionaceae</taxon>
        <taxon>Photobacterium</taxon>
    </lineage>
</organism>
<proteinExistence type="predicted"/>
<reference evidence="1 2" key="1">
    <citation type="submission" date="2016-09" db="EMBL/GenBank/DDBJ databases">
        <title>Photobacterium proteolyticum sp. nov. a protease producing bacterium isolated from ocean sediments of Laizhou Bay.</title>
        <authorList>
            <person name="Li Y."/>
        </authorList>
    </citation>
    <scope>NUCLEOTIDE SEQUENCE [LARGE SCALE GENOMIC DNA]</scope>
    <source>
        <strain evidence="1 2">13-12</strain>
    </source>
</reference>